<dbReference type="InterPro" id="IPR001806">
    <property type="entry name" value="Small_GTPase"/>
</dbReference>
<evidence type="ECO:0000256" key="1">
    <source>
        <dbReference type="ARBA" id="ARBA00006270"/>
    </source>
</evidence>
<dbReference type="SMART" id="SM00174">
    <property type="entry name" value="RHO"/>
    <property type="match status" value="1"/>
</dbReference>
<sequence length="153" mass="17279">MTMIGECGVGKSSLLRRYTQSKFVEDYEKTVGVEFGSKIIVVGDNKVKLQLWDISGDPTFDELSKSYYRGCRGVLILYDITDVQSFATVPKWIDRVHQNSCKSPIMLVGTKADQEHNRQVSTQEGQGLADLHNLYFMEVSSKSTLNVEEDLVF</sequence>
<dbReference type="EMBL" id="GIBP01009006">
    <property type="protein sequence ID" value="NDV37975.1"/>
    <property type="molecule type" value="Transcribed_RNA"/>
</dbReference>
<dbReference type="PROSITE" id="PS51420">
    <property type="entry name" value="RHO"/>
    <property type="match status" value="1"/>
</dbReference>
<dbReference type="PROSITE" id="PS51419">
    <property type="entry name" value="RAB"/>
    <property type="match status" value="1"/>
</dbReference>
<dbReference type="InterPro" id="IPR027417">
    <property type="entry name" value="P-loop_NTPase"/>
</dbReference>
<evidence type="ECO:0000313" key="5">
    <source>
        <dbReference type="EMBL" id="NDV37975.1"/>
    </source>
</evidence>
<dbReference type="FunFam" id="3.40.50.300:FF:001447">
    <property type="entry name" value="Ras-related protein Rab-1B"/>
    <property type="match status" value="1"/>
</dbReference>
<accession>A0A6B2LM13</accession>
<dbReference type="GO" id="GO:0005525">
    <property type="term" value="F:GTP binding"/>
    <property type="evidence" value="ECO:0007669"/>
    <property type="project" value="UniProtKB-KW"/>
</dbReference>
<proteinExistence type="inferred from homology"/>
<reference evidence="5" key="1">
    <citation type="journal article" date="2020" name="J. Eukaryot. Microbiol.">
        <title>De novo Sequencing, Assembly and Annotation of the Transcriptome for the Free-Living Testate Amoeba Arcella intermedia.</title>
        <authorList>
            <person name="Ribeiro G.M."/>
            <person name="Porfirio-Sousa A.L."/>
            <person name="Maurer-Alcala X.X."/>
            <person name="Katz L.A."/>
            <person name="Lahr D.J.G."/>
        </authorList>
    </citation>
    <scope>NUCLEOTIDE SEQUENCE</scope>
</reference>
<dbReference type="InterPro" id="IPR005225">
    <property type="entry name" value="Small_GTP-bd"/>
</dbReference>
<dbReference type="SMART" id="SM00175">
    <property type="entry name" value="RAB"/>
    <property type="match status" value="1"/>
</dbReference>
<keyword evidence="4" id="KW-0449">Lipoprotein</keyword>
<dbReference type="CDD" id="cd00154">
    <property type="entry name" value="Rab"/>
    <property type="match status" value="1"/>
</dbReference>
<organism evidence="5">
    <name type="scientific">Arcella intermedia</name>
    <dbReference type="NCBI Taxonomy" id="1963864"/>
    <lineage>
        <taxon>Eukaryota</taxon>
        <taxon>Amoebozoa</taxon>
        <taxon>Tubulinea</taxon>
        <taxon>Elardia</taxon>
        <taxon>Arcellinida</taxon>
        <taxon>Sphaerothecina</taxon>
        <taxon>Arcellidae</taxon>
        <taxon>Arcella</taxon>
    </lineage>
</organism>
<dbReference type="Gene3D" id="3.40.50.300">
    <property type="entry name" value="P-loop containing nucleotide triphosphate hydrolases"/>
    <property type="match status" value="1"/>
</dbReference>
<name>A0A6B2LM13_9EUKA</name>
<evidence type="ECO:0000256" key="2">
    <source>
        <dbReference type="ARBA" id="ARBA00022741"/>
    </source>
</evidence>
<dbReference type="GO" id="GO:0003924">
    <property type="term" value="F:GTPase activity"/>
    <property type="evidence" value="ECO:0007669"/>
    <property type="project" value="InterPro"/>
</dbReference>
<dbReference type="SUPFAM" id="SSF52540">
    <property type="entry name" value="P-loop containing nucleoside triphosphate hydrolases"/>
    <property type="match status" value="1"/>
</dbReference>
<comment type="similarity">
    <text evidence="1">Belongs to the small GTPase superfamily. Rab family.</text>
</comment>
<dbReference type="PROSITE" id="PS51421">
    <property type="entry name" value="RAS"/>
    <property type="match status" value="1"/>
</dbReference>
<keyword evidence="2" id="KW-0547">Nucleotide-binding</keyword>
<keyword evidence="3" id="KW-0342">GTP-binding</keyword>
<dbReference type="NCBIfam" id="TIGR00231">
    <property type="entry name" value="small_GTP"/>
    <property type="match status" value="1"/>
</dbReference>
<dbReference type="InterPro" id="IPR050227">
    <property type="entry name" value="Rab"/>
</dbReference>
<protein>
    <submittedName>
        <fullName evidence="5">Uncharacterized protein</fullName>
    </submittedName>
</protein>
<evidence type="ECO:0000256" key="3">
    <source>
        <dbReference type="ARBA" id="ARBA00023134"/>
    </source>
</evidence>
<dbReference type="PRINTS" id="PR00449">
    <property type="entry name" value="RASTRNSFRMNG"/>
</dbReference>
<dbReference type="PANTHER" id="PTHR47977">
    <property type="entry name" value="RAS-RELATED PROTEIN RAB"/>
    <property type="match status" value="1"/>
</dbReference>
<evidence type="ECO:0000256" key="4">
    <source>
        <dbReference type="ARBA" id="ARBA00023288"/>
    </source>
</evidence>
<dbReference type="SMART" id="SM00173">
    <property type="entry name" value="RAS"/>
    <property type="match status" value="1"/>
</dbReference>
<dbReference type="AlphaFoldDB" id="A0A6B2LM13"/>
<dbReference type="Pfam" id="PF00071">
    <property type="entry name" value="Ras"/>
    <property type="match status" value="1"/>
</dbReference>